<comment type="catalytic activity">
    <reaction evidence="6">
        <text>3'-dephospho-CoA + ATP = ADP + CoA + H(+)</text>
        <dbReference type="Rhea" id="RHEA:18245"/>
        <dbReference type="ChEBI" id="CHEBI:15378"/>
        <dbReference type="ChEBI" id="CHEBI:30616"/>
        <dbReference type="ChEBI" id="CHEBI:57287"/>
        <dbReference type="ChEBI" id="CHEBI:57328"/>
        <dbReference type="ChEBI" id="CHEBI:456216"/>
        <dbReference type="EC" id="2.7.1.24"/>
    </reaction>
</comment>
<accession>A0A6S6THJ2</accession>
<evidence type="ECO:0000256" key="3">
    <source>
        <dbReference type="ARBA" id="ARBA00022741"/>
    </source>
</evidence>
<dbReference type="PROSITE" id="PS51219">
    <property type="entry name" value="DPCK"/>
    <property type="match status" value="1"/>
</dbReference>
<dbReference type="CDD" id="cd02022">
    <property type="entry name" value="DPCK"/>
    <property type="match status" value="1"/>
</dbReference>
<feature type="binding site" evidence="6">
    <location>
        <begin position="14"/>
        <end position="19"/>
    </location>
    <ligand>
        <name>ATP</name>
        <dbReference type="ChEBI" id="CHEBI:30616"/>
    </ligand>
</feature>
<dbReference type="SUPFAM" id="SSF52540">
    <property type="entry name" value="P-loop containing nucleoside triphosphate hydrolases"/>
    <property type="match status" value="1"/>
</dbReference>
<dbReference type="GO" id="GO:0015937">
    <property type="term" value="P:coenzyme A biosynthetic process"/>
    <property type="evidence" value="ECO:0007669"/>
    <property type="project" value="UniProtKB-UniRule"/>
</dbReference>
<dbReference type="PANTHER" id="PTHR10695:SF46">
    <property type="entry name" value="BIFUNCTIONAL COENZYME A SYNTHASE-RELATED"/>
    <property type="match status" value="1"/>
</dbReference>
<evidence type="ECO:0000256" key="7">
    <source>
        <dbReference type="NCBIfam" id="TIGR00152"/>
    </source>
</evidence>
<evidence type="ECO:0000313" key="8">
    <source>
        <dbReference type="EMBL" id="CAA6815927.1"/>
    </source>
</evidence>
<dbReference type="Gene3D" id="3.40.50.300">
    <property type="entry name" value="P-loop containing nucleotide triphosphate hydrolases"/>
    <property type="match status" value="1"/>
</dbReference>
<dbReference type="GO" id="GO:0005737">
    <property type="term" value="C:cytoplasm"/>
    <property type="evidence" value="ECO:0007669"/>
    <property type="project" value="UniProtKB-SubCell"/>
</dbReference>
<dbReference type="NCBIfam" id="TIGR00152">
    <property type="entry name" value="dephospho-CoA kinase"/>
    <property type="match status" value="1"/>
</dbReference>
<comment type="function">
    <text evidence="6">Catalyzes the phosphorylation of the 3'-hydroxyl group of dephosphocoenzyme A to form coenzyme A.</text>
</comment>
<comment type="similarity">
    <text evidence="1 6">Belongs to the CoaE family.</text>
</comment>
<keyword evidence="2 6" id="KW-0808">Transferase</keyword>
<dbReference type="UniPathway" id="UPA00241">
    <property type="reaction ID" value="UER00356"/>
</dbReference>
<dbReference type="Pfam" id="PF01121">
    <property type="entry name" value="CoaE"/>
    <property type="match status" value="1"/>
</dbReference>
<keyword evidence="6 8" id="KW-0418">Kinase</keyword>
<organism evidence="8">
    <name type="scientific">uncultured Sulfurovum sp</name>
    <dbReference type="NCBI Taxonomy" id="269237"/>
    <lineage>
        <taxon>Bacteria</taxon>
        <taxon>Pseudomonadati</taxon>
        <taxon>Campylobacterota</taxon>
        <taxon>Epsilonproteobacteria</taxon>
        <taxon>Campylobacterales</taxon>
        <taxon>Sulfurovaceae</taxon>
        <taxon>Sulfurovum</taxon>
        <taxon>environmental samples</taxon>
    </lineage>
</organism>
<evidence type="ECO:0000256" key="1">
    <source>
        <dbReference type="ARBA" id="ARBA00009018"/>
    </source>
</evidence>
<name>A0A6S6THJ2_9BACT</name>
<protein>
    <recommendedName>
        <fullName evidence="6 7">Dephospho-CoA kinase</fullName>
        <ecNumber evidence="6 7">2.7.1.24</ecNumber>
    </recommendedName>
    <alternativeName>
        <fullName evidence="6">Dephosphocoenzyme A kinase</fullName>
    </alternativeName>
</protein>
<comment type="pathway">
    <text evidence="6">Cofactor biosynthesis; coenzyme A biosynthesis; CoA from (R)-pantothenate: step 5/5.</text>
</comment>
<keyword evidence="6" id="KW-0963">Cytoplasm</keyword>
<dbReference type="AlphaFoldDB" id="A0A6S6THJ2"/>
<keyword evidence="5 6" id="KW-0173">Coenzyme A biosynthesis</keyword>
<sequence length="199" mass="23188">MAFEYAVVLTGGIATGKSTVAKIFKEYGFEIIDADKIAHEMLDLHHKKIEELFGSKYVENKKVIRKQLGSLIFGDEKEKKRLEALLHPLIFSEIEHRATREDKFKNPYLIDIPLFFETNRYPIKESIVIYVPKVLQLERLIKRDNSSKEEAQARIDAQMDIEEKKQRATYLIDNQGDMKILQQVCAKVKDKIIANYKEK</sequence>
<dbReference type="HAMAP" id="MF_00376">
    <property type="entry name" value="Dephospho_CoA_kinase"/>
    <property type="match status" value="1"/>
</dbReference>
<dbReference type="EC" id="2.7.1.24" evidence="6 7"/>
<dbReference type="EMBL" id="CACVAZ010000102">
    <property type="protein sequence ID" value="CAA6815927.1"/>
    <property type="molecule type" value="Genomic_DNA"/>
</dbReference>
<keyword evidence="4 6" id="KW-0067">ATP-binding</keyword>
<gene>
    <name evidence="6" type="primary">coaE</name>
    <name evidence="8" type="ORF">HELGO_WM17615</name>
</gene>
<keyword evidence="3 6" id="KW-0547">Nucleotide-binding</keyword>
<dbReference type="InterPro" id="IPR027417">
    <property type="entry name" value="P-loop_NTPase"/>
</dbReference>
<evidence type="ECO:0000256" key="5">
    <source>
        <dbReference type="ARBA" id="ARBA00022993"/>
    </source>
</evidence>
<evidence type="ECO:0000256" key="6">
    <source>
        <dbReference type="HAMAP-Rule" id="MF_00376"/>
    </source>
</evidence>
<proteinExistence type="inferred from homology"/>
<evidence type="ECO:0000256" key="2">
    <source>
        <dbReference type="ARBA" id="ARBA00022679"/>
    </source>
</evidence>
<evidence type="ECO:0000256" key="4">
    <source>
        <dbReference type="ARBA" id="ARBA00022840"/>
    </source>
</evidence>
<dbReference type="GO" id="GO:0005524">
    <property type="term" value="F:ATP binding"/>
    <property type="evidence" value="ECO:0007669"/>
    <property type="project" value="UniProtKB-UniRule"/>
</dbReference>
<dbReference type="InterPro" id="IPR001977">
    <property type="entry name" value="Depp_CoAkinase"/>
</dbReference>
<comment type="subcellular location">
    <subcellularLocation>
        <location evidence="6">Cytoplasm</location>
    </subcellularLocation>
</comment>
<reference evidence="8" key="1">
    <citation type="submission" date="2020-01" db="EMBL/GenBank/DDBJ databases">
        <authorList>
            <person name="Meier V. D."/>
            <person name="Meier V D."/>
        </authorList>
    </citation>
    <scope>NUCLEOTIDE SEQUENCE</scope>
    <source>
        <strain evidence="8">HLG_WM_MAG_02</strain>
    </source>
</reference>
<dbReference type="PANTHER" id="PTHR10695">
    <property type="entry name" value="DEPHOSPHO-COA KINASE-RELATED"/>
    <property type="match status" value="1"/>
</dbReference>
<dbReference type="GO" id="GO:0004140">
    <property type="term" value="F:dephospho-CoA kinase activity"/>
    <property type="evidence" value="ECO:0007669"/>
    <property type="project" value="UniProtKB-UniRule"/>
</dbReference>